<dbReference type="Pfam" id="PF07980">
    <property type="entry name" value="SusD_RagB"/>
    <property type="match status" value="1"/>
</dbReference>
<evidence type="ECO:0000256" key="1">
    <source>
        <dbReference type="ARBA" id="ARBA00004442"/>
    </source>
</evidence>
<dbReference type="STRING" id="393003.SAMN05660461_5150"/>
<keyword evidence="3" id="KW-0732">Signal</keyword>
<dbReference type="InterPro" id="IPR012944">
    <property type="entry name" value="SusD_RagB_dom"/>
</dbReference>
<dbReference type="AlphaFoldDB" id="A0A1T5P9H3"/>
<dbReference type="InterPro" id="IPR011990">
    <property type="entry name" value="TPR-like_helical_dom_sf"/>
</dbReference>
<protein>
    <submittedName>
        <fullName evidence="8">RagB/SusD domain-containing protein</fullName>
    </submittedName>
</protein>
<dbReference type="Proteomes" id="UP000190166">
    <property type="component" value="Unassembled WGS sequence"/>
</dbReference>
<evidence type="ECO:0000259" key="7">
    <source>
        <dbReference type="Pfam" id="PF14322"/>
    </source>
</evidence>
<proteinExistence type="inferred from homology"/>
<feature type="domain" description="SusD-like N-terminal" evidence="7">
    <location>
        <begin position="107"/>
        <end position="244"/>
    </location>
</feature>
<evidence type="ECO:0000259" key="6">
    <source>
        <dbReference type="Pfam" id="PF07980"/>
    </source>
</evidence>
<comment type="similarity">
    <text evidence="2">Belongs to the SusD family.</text>
</comment>
<dbReference type="CDD" id="cd08977">
    <property type="entry name" value="SusD"/>
    <property type="match status" value="1"/>
</dbReference>
<organism evidence="8 9">
    <name type="scientific">Chitinophaga ginsengisegetis</name>
    <dbReference type="NCBI Taxonomy" id="393003"/>
    <lineage>
        <taxon>Bacteria</taxon>
        <taxon>Pseudomonadati</taxon>
        <taxon>Bacteroidota</taxon>
        <taxon>Chitinophagia</taxon>
        <taxon>Chitinophagales</taxon>
        <taxon>Chitinophagaceae</taxon>
        <taxon>Chitinophaga</taxon>
    </lineage>
</organism>
<dbReference type="InterPro" id="IPR033985">
    <property type="entry name" value="SusD-like_N"/>
</dbReference>
<keyword evidence="4" id="KW-0472">Membrane</keyword>
<name>A0A1T5P9H3_9BACT</name>
<feature type="domain" description="RagB/SusD" evidence="6">
    <location>
        <begin position="341"/>
        <end position="499"/>
    </location>
</feature>
<dbReference type="Gene3D" id="1.25.40.390">
    <property type="match status" value="1"/>
</dbReference>
<accession>A0A1T5P9H3</accession>
<evidence type="ECO:0000256" key="2">
    <source>
        <dbReference type="ARBA" id="ARBA00006275"/>
    </source>
</evidence>
<keyword evidence="5" id="KW-0998">Cell outer membrane</keyword>
<evidence type="ECO:0000256" key="5">
    <source>
        <dbReference type="ARBA" id="ARBA00023237"/>
    </source>
</evidence>
<dbReference type="Pfam" id="PF14322">
    <property type="entry name" value="SusD-like_3"/>
    <property type="match status" value="1"/>
</dbReference>
<sequence length="499" mass="54448">MRIYQRTILVVISSLFWSMIHSSCRKLIAIPPPVNTITTTQVFSTEAKANAAMAGIYSAMINGDKSFSTWSSAQSVFSAGLVTIMGGLSSGEMYSYSGANDQALYVLSTNKVNIYNTDRPILAWETAYKTIYAANSVIEGIAASTAVTIKDSTRKALTGEAKFIRAFAYFYLTNLFGDVPLALTVDFNQTSSMPRTPQQQVYQQIVSDLKDAADNLPESYPTGNGERVRANKATANALLARVYLYLGEYGNAAAAATTVIDNVASYGLETDLTRVFLKESREAIWQLKQTNTDNTLKNATPEGYQMLPGVPVTGIAKFVLSDELLNSFEEGDQRFVAWTDSTNNTGPQGTPGETTHYPAKYRIGISNGVFGAEAKEYYVVFRLAEMYLVRAEAAANGGPGGAAAAIADLNVLRRRAGLGDLPATLTAPQIKAAVAKERQIELFAEWGHRWFDLKRTGMAHDVLSAMPLKQPWSGDYQLLYPVPVSEIIVNHFLTQNPGY</sequence>
<evidence type="ECO:0000256" key="3">
    <source>
        <dbReference type="ARBA" id="ARBA00022729"/>
    </source>
</evidence>
<evidence type="ECO:0000313" key="9">
    <source>
        <dbReference type="Proteomes" id="UP000190166"/>
    </source>
</evidence>
<evidence type="ECO:0000256" key="4">
    <source>
        <dbReference type="ARBA" id="ARBA00023136"/>
    </source>
</evidence>
<keyword evidence="9" id="KW-1185">Reference proteome</keyword>
<dbReference type="EMBL" id="FUZZ01000004">
    <property type="protein sequence ID" value="SKD09267.1"/>
    <property type="molecule type" value="Genomic_DNA"/>
</dbReference>
<reference evidence="8 9" key="1">
    <citation type="submission" date="2017-02" db="EMBL/GenBank/DDBJ databases">
        <authorList>
            <person name="Peterson S.W."/>
        </authorList>
    </citation>
    <scope>NUCLEOTIDE SEQUENCE [LARGE SCALE GENOMIC DNA]</scope>
    <source>
        <strain evidence="8 9">DSM 18108</strain>
    </source>
</reference>
<gene>
    <name evidence="8" type="ORF">SAMN05660461_5150</name>
</gene>
<evidence type="ECO:0000313" key="8">
    <source>
        <dbReference type="EMBL" id="SKD09267.1"/>
    </source>
</evidence>
<dbReference type="GO" id="GO:0009279">
    <property type="term" value="C:cell outer membrane"/>
    <property type="evidence" value="ECO:0007669"/>
    <property type="project" value="UniProtKB-SubCell"/>
</dbReference>
<comment type="subcellular location">
    <subcellularLocation>
        <location evidence="1">Cell outer membrane</location>
    </subcellularLocation>
</comment>
<dbReference type="SUPFAM" id="SSF48452">
    <property type="entry name" value="TPR-like"/>
    <property type="match status" value="1"/>
</dbReference>